<dbReference type="RefSeq" id="WP_245771833.1">
    <property type="nucleotide sequence ID" value="NZ_FNIE01000026.1"/>
</dbReference>
<feature type="signal peptide" evidence="2">
    <location>
        <begin position="1"/>
        <end position="15"/>
    </location>
</feature>
<dbReference type="STRING" id="310781.SAMN05216259_12614"/>
<evidence type="ECO:0000256" key="1">
    <source>
        <dbReference type="SAM" id="MobiDB-lite"/>
    </source>
</evidence>
<dbReference type="Proteomes" id="UP000199341">
    <property type="component" value="Unassembled WGS sequence"/>
</dbReference>
<name>A0A1H0S7X9_9ACTN</name>
<evidence type="ECO:0000313" key="3">
    <source>
        <dbReference type="EMBL" id="SDP37629.1"/>
    </source>
</evidence>
<evidence type="ECO:0000256" key="2">
    <source>
        <dbReference type="SAM" id="SignalP"/>
    </source>
</evidence>
<keyword evidence="2" id="KW-0732">Signal</keyword>
<reference evidence="3 4" key="1">
    <citation type="submission" date="2016-10" db="EMBL/GenBank/DDBJ databases">
        <authorList>
            <person name="de Groot N.N."/>
        </authorList>
    </citation>
    <scope>NUCLEOTIDE SEQUENCE [LARGE SCALE GENOMIC DNA]</scope>
    <source>
        <strain evidence="3 4">CGMCC 4.2022</strain>
    </source>
</reference>
<organism evidence="3 4">
    <name type="scientific">Actinacidiphila guanduensis</name>
    <dbReference type="NCBI Taxonomy" id="310781"/>
    <lineage>
        <taxon>Bacteria</taxon>
        <taxon>Bacillati</taxon>
        <taxon>Actinomycetota</taxon>
        <taxon>Actinomycetes</taxon>
        <taxon>Kitasatosporales</taxon>
        <taxon>Streptomycetaceae</taxon>
        <taxon>Actinacidiphila</taxon>
    </lineage>
</organism>
<feature type="compositionally biased region" description="Low complexity" evidence="1">
    <location>
        <begin position="28"/>
        <end position="50"/>
    </location>
</feature>
<dbReference type="EMBL" id="FNIE01000026">
    <property type="protein sequence ID" value="SDP37629.1"/>
    <property type="molecule type" value="Genomic_DNA"/>
</dbReference>
<keyword evidence="4" id="KW-1185">Reference proteome</keyword>
<accession>A0A1H0S7X9</accession>
<protein>
    <submittedName>
        <fullName evidence="3">Uncharacterized protein</fullName>
    </submittedName>
</protein>
<dbReference type="AlphaFoldDB" id="A0A1H0S7X9"/>
<feature type="compositionally biased region" description="Gly residues" evidence="1">
    <location>
        <begin position="67"/>
        <end position="112"/>
    </location>
</feature>
<feature type="chain" id="PRO_5039691258" evidence="2">
    <location>
        <begin position="16"/>
        <end position="259"/>
    </location>
</feature>
<sequence>MACLLALVVALVVWALTSGGGGSGGHGASAPTGSHTPAATITAGPAPTGTHISGRPGGRDTAPSDTSGGGGGSDQGGQGGSGGGTAGGSSSGGGSTAGSAGSGGSSTGGSAGGAVVPGQEVPVGSTLPDCSPGPVALSLASVRNSYAPGQDPEFRLQATNSGDVSCKVDFGPKSAVLTVSEAPGSSHVWASDDCPTTGAHLLQVPAHSTISFTVRWNGTTSSPNCAKPKGAHAQPGTYLVQLQMAGYGTKQTSFQLSQD</sequence>
<feature type="region of interest" description="Disordered" evidence="1">
    <location>
        <begin position="21"/>
        <end position="129"/>
    </location>
</feature>
<proteinExistence type="predicted"/>
<gene>
    <name evidence="3" type="ORF">SAMN05216259_12614</name>
</gene>
<evidence type="ECO:0000313" key="4">
    <source>
        <dbReference type="Proteomes" id="UP000199341"/>
    </source>
</evidence>